<evidence type="ECO:0000313" key="2">
    <source>
        <dbReference type="Proteomes" id="UP000543174"/>
    </source>
</evidence>
<gene>
    <name evidence="1" type="ORF">HNP21_005471</name>
</gene>
<comment type="caution">
    <text evidence="1">The sequence shown here is derived from an EMBL/GenBank/DDBJ whole genome shotgun (WGS) entry which is preliminary data.</text>
</comment>
<dbReference type="AlphaFoldDB" id="A0A7W3NG99"/>
<organism evidence="1 2">
    <name type="scientific">Priestia aryabhattai</name>
    <name type="common">Bacillus aryabhattai</name>
    <dbReference type="NCBI Taxonomy" id="412384"/>
    <lineage>
        <taxon>Bacteria</taxon>
        <taxon>Bacillati</taxon>
        <taxon>Bacillota</taxon>
        <taxon>Bacilli</taxon>
        <taxon>Bacillales</taxon>
        <taxon>Bacillaceae</taxon>
        <taxon>Priestia</taxon>
    </lineage>
</organism>
<dbReference type="RefSeq" id="WP_182527998.1">
    <property type="nucleotide sequence ID" value="NZ_JACJHT010000011.1"/>
</dbReference>
<accession>A0A7W3NG99</accession>
<sequence>MRKMYSLISIVIMAVLAITTIGGSSVQASVPRFSFQTEDGKWDGEVGNPNNLANIEIDLISPIYLKTASETTQLSNYNNLAVRLRNASTGATTSYHTFTNGKTLFTSMKTGKYYVDIKDTYTNGYVSGKLDVVFK</sequence>
<dbReference type="EMBL" id="JACJHT010000011">
    <property type="protein sequence ID" value="MBA9042336.1"/>
    <property type="molecule type" value="Genomic_DNA"/>
</dbReference>
<keyword evidence="2" id="KW-1185">Reference proteome</keyword>
<name>A0A7W3NG99_PRIAR</name>
<evidence type="ECO:0000313" key="1">
    <source>
        <dbReference type="EMBL" id="MBA9042336.1"/>
    </source>
</evidence>
<protein>
    <submittedName>
        <fullName evidence="1">Uncharacterized protein</fullName>
    </submittedName>
</protein>
<proteinExistence type="predicted"/>
<reference evidence="1" key="1">
    <citation type="submission" date="2020-08" db="EMBL/GenBank/DDBJ databases">
        <title>Functional genomics of gut bacteria from endangered species of beetles.</title>
        <authorList>
            <person name="Carlos-Shanley C."/>
        </authorList>
    </citation>
    <scope>NUCLEOTIDE SEQUENCE [LARGE SCALE GENOMIC DNA]</scope>
    <source>
        <strain evidence="1">S00060</strain>
    </source>
</reference>
<dbReference type="Proteomes" id="UP000543174">
    <property type="component" value="Unassembled WGS sequence"/>
</dbReference>